<dbReference type="Pfam" id="PF18962">
    <property type="entry name" value="Por_Secre_tail"/>
    <property type="match status" value="1"/>
</dbReference>
<proteinExistence type="predicted"/>
<protein>
    <submittedName>
        <fullName evidence="4">Por secretion system C-terminal sorting domain-containing protein</fullName>
    </submittedName>
</protein>
<dbReference type="InterPro" id="IPR029058">
    <property type="entry name" value="AB_hydrolase_fold"/>
</dbReference>
<reference evidence="4 5" key="1">
    <citation type="submission" date="2016-11" db="EMBL/GenBank/DDBJ databases">
        <authorList>
            <person name="Jaros S."/>
            <person name="Januszkiewicz K."/>
            <person name="Wedrychowicz H."/>
        </authorList>
    </citation>
    <scope>NUCLEOTIDE SEQUENCE [LARGE SCALE GENOMIC DNA]</scope>
    <source>
        <strain evidence="4 5">DSM 18119</strain>
    </source>
</reference>
<dbReference type="OrthoDB" id="9805640at2"/>
<evidence type="ECO:0000256" key="2">
    <source>
        <dbReference type="SAM" id="SignalP"/>
    </source>
</evidence>
<evidence type="ECO:0000313" key="5">
    <source>
        <dbReference type="Proteomes" id="UP000184048"/>
    </source>
</evidence>
<feature type="signal peptide" evidence="2">
    <location>
        <begin position="1"/>
        <end position="22"/>
    </location>
</feature>
<feature type="chain" id="PRO_5009907988" evidence="2">
    <location>
        <begin position="23"/>
        <end position="362"/>
    </location>
</feature>
<name>A0A1M4VWP6_9BACT</name>
<dbReference type="PANTHER" id="PTHR43037:SF1">
    <property type="entry name" value="BLL1128 PROTEIN"/>
    <property type="match status" value="1"/>
</dbReference>
<feature type="domain" description="Secretion system C-terminal sorting" evidence="3">
    <location>
        <begin position="287"/>
        <end position="359"/>
    </location>
</feature>
<dbReference type="NCBIfam" id="TIGR04183">
    <property type="entry name" value="Por_Secre_tail"/>
    <property type="match status" value="1"/>
</dbReference>
<evidence type="ECO:0000259" key="3">
    <source>
        <dbReference type="Pfam" id="PF18962"/>
    </source>
</evidence>
<dbReference type="EMBL" id="FQUU01000003">
    <property type="protein sequence ID" value="SHE73367.1"/>
    <property type="molecule type" value="Genomic_DNA"/>
</dbReference>
<dbReference type="SUPFAM" id="SSF53474">
    <property type="entry name" value="alpha/beta-Hydrolases"/>
    <property type="match status" value="1"/>
</dbReference>
<keyword evidence="1 2" id="KW-0732">Signal</keyword>
<evidence type="ECO:0000313" key="4">
    <source>
        <dbReference type="EMBL" id="SHE73367.1"/>
    </source>
</evidence>
<gene>
    <name evidence="4" type="ORF">SAMN02745131_01003</name>
</gene>
<dbReference type="AlphaFoldDB" id="A0A1M4VWP6"/>
<organism evidence="4 5">
    <name type="scientific">Flavisolibacter ginsengisoli DSM 18119</name>
    <dbReference type="NCBI Taxonomy" id="1121884"/>
    <lineage>
        <taxon>Bacteria</taxon>
        <taxon>Pseudomonadati</taxon>
        <taxon>Bacteroidota</taxon>
        <taxon>Chitinophagia</taxon>
        <taxon>Chitinophagales</taxon>
        <taxon>Chitinophagaceae</taxon>
        <taxon>Flavisolibacter</taxon>
    </lineage>
</organism>
<evidence type="ECO:0000256" key="1">
    <source>
        <dbReference type="ARBA" id="ARBA00022729"/>
    </source>
</evidence>
<dbReference type="InterPro" id="IPR050955">
    <property type="entry name" value="Plant_Biomass_Hydrol_Est"/>
</dbReference>
<dbReference type="PANTHER" id="PTHR43037">
    <property type="entry name" value="UNNAMED PRODUCT-RELATED"/>
    <property type="match status" value="1"/>
</dbReference>
<sequence>MATPLRKLFVTLFIFYSLNGLAQTHTPKYVSMANFTNGYYEYLPKGYDPNASQLYPLILFLHGGGDIGDGSPEQLPRLLKVGLTKQINNGDYPTSFTVNGKNFSFIIISPQFTQMPPTDQAVASIETILNYIQQHYKVDPTRIYLTGLSKGGGNVFDYVGSNMANAKKIAAIVTSAEASYPDHTKARTIAAANLPVWATHNQGDQDISVNYTIDYINMINEAPAPNPPAKKTIFPGSGHDAWTQTYWQEWRENGMNIYEWMLQYQRLPVVTPIPSPPVNAIGLTLSPVPARDVMEVKLVGPENGQVTAEMYNSSGALLQQLNLNKQSTTLQKTVFVNNLPPGIYFIKIQFGNSKTIRSFIKN</sequence>
<dbReference type="STRING" id="1121884.SAMN02745131_01003"/>
<keyword evidence="5" id="KW-1185">Reference proteome</keyword>
<dbReference type="Proteomes" id="UP000184048">
    <property type="component" value="Unassembled WGS sequence"/>
</dbReference>
<accession>A0A1M4VWP6</accession>
<dbReference type="InterPro" id="IPR026444">
    <property type="entry name" value="Secre_tail"/>
</dbReference>
<dbReference type="Gene3D" id="3.40.50.1820">
    <property type="entry name" value="alpha/beta hydrolase"/>
    <property type="match status" value="1"/>
</dbReference>